<accession>A0AAW6I1G9</accession>
<evidence type="ECO:0000259" key="1">
    <source>
        <dbReference type="Pfam" id="PF13439"/>
    </source>
</evidence>
<dbReference type="Pfam" id="PF13692">
    <property type="entry name" value="Glyco_trans_1_4"/>
    <property type="match status" value="1"/>
</dbReference>
<feature type="domain" description="Glycosyltransferase subfamily 4-like N-terminal" evidence="1">
    <location>
        <begin position="13"/>
        <end position="206"/>
    </location>
</feature>
<dbReference type="Pfam" id="PF13439">
    <property type="entry name" value="Glyco_transf_4"/>
    <property type="match status" value="1"/>
</dbReference>
<dbReference type="InterPro" id="IPR028098">
    <property type="entry name" value="Glyco_trans_4-like_N"/>
</dbReference>
<dbReference type="EMBL" id="JAQPYX010000051">
    <property type="protein sequence ID" value="MDC7149010.1"/>
    <property type="molecule type" value="Genomic_DNA"/>
</dbReference>
<proteinExistence type="predicted"/>
<dbReference type="PANTHER" id="PTHR12526">
    <property type="entry name" value="GLYCOSYLTRANSFERASE"/>
    <property type="match status" value="1"/>
</dbReference>
<dbReference type="Proteomes" id="UP001213646">
    <property type="component" value="Unassembled WGS sequence"/>
</dbReference>
<dbReference type="Gene3D" id="3.40.50.2000">
    <property type="entry name" value="Glycogen Phosphorylase B"/>
    <property type="match status" value="2"/>
</dbReference>
<organism evidence="2 3">
    <name type="scientific">Parabacteroides johnsonii</name>
    <dbReference type="NCBI Taxonomy" id="387661"/>
    <lineage>
        <taxon>Bacteria</taxon>
        <taxon>Pseudomonadati</taxon>
        <taxon>Bacteroidota</taxon>
        <taxon>Bacteroidia</taxon>
        <taxon>Bacteroidales</taxon>
        <taxon>Tannerellaceae</taxon>
        <taxon>Parabacteroides</taxon>
    </lineage>
</organism>
<name>A0AAW6I1G9_9BACT</name>
<evidence type="ECO:0000313" key="3">
    <source>
        <dbReference type="Proteomes" id="UP001213646"/>
    </source>
</evidence>
<protein>
    <submittedName>
        <fullName evidence="2">Glycosyltransferase family 4 protein</fullName>
    </submittedName>
</protein>
<dbReference type="SUPFAM" id="SSF53756">
    <property type="entry name" value="UDP-Glycosyltransferase/glycogen phosphorylase"/>
    <property type="match status" value="1"/>
</dbReference>
<dbReference type="CDD" id="cd03825">
    <property type="entry name" value="GT4_WcaC-like"/>
    <property type="match status" value="1"/>
</dbReference>
<comment type="caution">
    <text evidence="2">The sequence shown here is derived from an EMBL/GenBank/DDBJ whole genome shotgun (WGS) entry which is preliminary data.</text>
</comment>
<dbReference type="RefSeq" id="WP_272696511.1">
    <property type="nucleotide sequence ID" value="NZ_CAOJXY010000015.1"/>
</dbReference>
<gene>
    <name evidence="2" type="ORF">PQG89_06130</name>
</gene>
<evidence type="ECO:0000313" key="2">
    <source>
        <dbReference type="EMBL" id="MDC7149010.1"/>
    </source>
</evidence>
<dbReference type="AlphaFoldDB" id="A0AAW6I1G9"/>
<sequence length="403" mass="45579">MKIVILNTSERTGGAAVAAGRLGKALGQAGIQVDKLIRENSWLNRFRFYWERLIIFLCNHLNRKNLFAVSIANTGMDLSGHPLVKDADIIHLHWINQGFLSLKDIEELVKLNKPIVWTMHDMWPCTGICHHARDCEKFQMGCESCFFLKSKGKDLSTSVFDKKLSLYKEANITFVGCSRWLSGRAKKSYLLRDKTVLSIPNPIDTEVYHPMDQDMTRELLGLPSGKRLLLFGALNVTDKRKGIDYLIEALRKIEKQDVELVVFGQVKDDIRGLFPVPIHSMGYLSDESKIVALYNAVDMFITSSLEENLPNTIMESMACGTPCVGFEIGGIPEMIDHKINGYIASYKDASDLANGIQWVLEQDQLALSDACVKKVQENYTEEVIVMKYLSLYQNILYKNDGKL</sequence>
<dbReference type="GO" id="GO:0016757">
    <property type="term" value="F:glycosyltransferase activity"/>
    <property type="evidence" value="ECO:0007669"/>
    <property type="project" value="UniProtKB-ARBA"/>
</dbReference>
<reference evidence="2" key="1">
    <citation type="submission" date="2023-01" db="EMBL/GenBank/DDBJ databases">
        <title>Exploring GABA producing Bacteroides strains toward improving mental health.</title>
        <authorList>
            <person name="Yousuf B."/>
            <person name="Bouhlel N.E."/>
            <person name="Mottawea W."/>
            <person name="Hammami R."/>
        </authorList>
    </citation>
    <scope>NUCLEOTIDE SEQUENCE</scope>
    <source>
        <strain evidence="2">UO.H1047</strain>
    </source>
</reference>
<dbReference type="PANTHER" id="PTHR12526:SF637">
    <property type="entry name" value="GLYCOSYLTRANSFERASE EPSF-RELATED"/>
    <property type="match status" value="1"/>
</dbReference>